<name>A0ABZ0W4R9_9BACT</name>
<dbReference type="InterPro" id="IPR016024">
    <property type="entry name" value="ARM-type_fold"/>
</dbReference>
<sequence length="271" mass="29426">MKGDLLKKFVDENRDQFDDQSPDADILGKLQARLGIQAPVGAPKPAKLVRFRYWWAAAAVIAVVIGIGVLLQQDQRANRPIVRTGGNKTATPEVPPDSIKRSSSAVVAMEPTEAPEVAAVPQINRVTMPPPVNNLSAASITQPAPDHWQKDLKDESSSVRLAAVLASGKSMALSDDDMKSLYFTMNNDENSNVRLAALEVLKKREKAGNLILASVDKQDDPVVQMELLASLSPAQAAKVEQQLLEITQNPLTIDAVRNEAYAVLLRSNTNF</sequence>
<proteinExistence type="predicted"/>
<dbReference type="InterPro" id="IPR011989">
    <property type="entry name" value="ARM-like"/>
</dbReference>
<keyword evidence="2" id="KW-0472">Membrane</keyword>
<dbReference type="EMBL" id="CP139960">
    <property type="protein sequence ID" value="WQD38253.1"/>
    <property type="molecule type" value="Genomic_DNA"/>
</dbReference>
<protein>
    <recommendedName>
        <fullName evidence="5">HEAT repeat domain-containing protein</fullName>
    </recommendedName>
</protein>
<organism evidence="3 4">
    <name type="scientific">Niabella yanshanensis</name>
    <dbReference type="NCBI Taxonomy" id="577386"/>
    <lineage>
        <taxon>Bacteria</taxon>
        <taxon>Pseudomonadati</taxon>
        <taxon>Bacteroidota</taxon>
        <taxon>Chitinophagia</taxon>
        <taxon>Chitinophagales</taxon>
        <taxon>Chitinophagaceae</taxon>
        <taxon>Niabella</taxon>
    </lineage>
</organism>
<keyword evidence="4" id="KW-1185">Reference proteome</keyword>
<keyword evidence="2" id="KW-0812">Transmembrane</keyword>
<dbReference type="Gene3D" id="1.25.10.10">
    <property type="entry name" value="Leucine-rich Repeat Variant"/>
    <property type="match status" value="1"/>
</dbReference>
<dbReference type="Proteomes" id="UP001325680">
    <property type="component" value="Chromosome"/>
</dbReference>
<feature type="region of interest" description="Disordered" evidence="1">
    <location>
        <begin position="82"/>
        <end position="102"/>
    </location>
</feature>
<evidence type="ECO:0000256" key="2">
    <source>
        <dbReference type="SAM" id="Phobius"/>
    </source>
</evidence>
<evidence type="ECO:0008006" key="5">
    <source>
        <dbReference type="Google" id="ProtNLM"/>
    </source>
</evidence>
<accession>A0ABZ0W4R9</accession>
<evidence type="ECO:0000256" key="1">
    <source>
        <dbReference type="SAM" id="MobiDB-lite"/>
    </source>
</evidence>
<feature type="transmembrane region" description="Helical" evidence="2">
    <location>
        <begin position="53"/>
        <end position="71"/>
    </location>
</feature>
<dbReference type="SUPFAM" id="SSF48371">
    <property type="entry name" value="ARM repeat"/>
    <property type="match status" value="1"/>
</dbReference>
<keyword evidence="2" id="KW-1133">Transmembrane helix</keyword>
<reference evidence="3 4" key="1">
    <citation type="submission" date="2023-12" db="EMBL/GenBank/DDBJ databases">
        <title>Genome sequencing and assembly of bacterial species from a model synthetic community.</title>
        <authorList>
            <person name="Hogle S.L."/>
        </authorList>
    </citation>
    <scope>NUCLEOTIDE SEQUENCE [LARGE SCALE GENOMIC DNA]</scope>
    <source>
        <strain evidence="3 4">HAMBI_3031</strain>
    </source>
</reference>
<dbReference type="RefSeq" id="WP_114791027.1">
    <property type="nucleotide sequence ID" value="NZ_CP139960.1"/>
</dbReference>
<evidence type="ECO:0000313" key="3">
    <source>
        <dbReference type="EMBL" id="WQD38253.1"/>
    </source>
</evidence>
<evidence type="ECO:0000313" key="4">
    <source>
        <dbReference type="Proteomes" id="UP001325680"/>
    </source>
</evidence>
<gene>
    <name evidence="3" type="ORF">U0035_21515</name>
</gene>